<protein>
    <submittedName>
        <fullName evidence="3">BSD domain</fullName>
    </submittedName>
</protein>
<keyword evidence="4" id="KW-1185">Reference proteome</keyword>
<proteinExistence type="predicted"/>
<feature type="region of interest" description="Disordered" evidence="1">
    <location>
        <begin position="282"/>
        <end position="302"/>
    </location>
</feature>
<dbReference type="SUPFAM" id="SSF140383">
    <property type="entry name" value="BSD domain-like"/>
    <property type="match status" value="1"/>
</dbReference>
<evidence type="ECO:0000256" key="1">
    <source>
        <dbReference type="SAM" id="MobiDB-lite"/>
    </source>
</evidence>
<dbReference type="EMBL" id="JBAMMX010000017">
    <property type="protein sequence ID" value="KAK6923939.1"/>
    <property type="molecule type" value="Genomic_DNA"/>
</dbReference>
<feature type="domain" description="BSD" evidence="2">
    <location>
        <begin position="200"/>
        <end position="255"/>
    </location>
</feature>
<reference evidence="3 4" key="1">
    <citation type="submission" date="2023-12" db="EMBL/GenBank/DDBJ databases">
        <title>A high-quality genome assembly for Dillenia turbinata (Dilleniales).</title>
        <authorList>
            <person name="Chanderbali A."/>
        </authorList>
    </citation>
    <scope>NUCLEOTIDE SEQUENCE [LARGE SCALE GENOMIC DNA]</scope>
    <source>
        <strain evidence="3">LSX21</strain>
        <tissue evidence="3">Leaf</tissue>
    </source>
</reference>
<gene>
    <name evidence="3" type="ORF">RJ641_010139</name>
</gene>
<dbReference type="InterPro" id="IPR035925">
    <property type="entry name" value="BSD_dom_sf"/>
</dbReference>
<accession>A0AAN8Z2D8</accession>
<name>A0AAN8Z2D8_9MAGN</name>
<feature type="region of interest" description="Disordered" evidence="1">
    <location>
        <begin position="74"/>
        <end position="113"/>
    </location>
</feature>
<dbReference type="Gene3D" id="1.10.3970.10">
    <property type="entry name" value="BSD domain"/>
    <property type="match status" value="1"/>
</dbReference>
<dbReference type="Proteomes" id="UP001370490">
    <property type="component" value="Unassembled WGS sequence"/>
</dbReference>
<evidence type="ECO:0000313" key="4">
    <source>
        <dbReference type="Proteomes" id="UP001370490"/>
    </source>
</evidence>
<feature type="region of interest" description="Disordered" evidence="1">
    <location>
        <begin position="389"/>
        <end position="492"/>
    </location>
</feature>
<sequence length="492" mass="54122">MAWLAKSIANSLKLNDDDDETSKTKINVENDESTLSKSESDDLQHSPQTPSAKGVKEDISELTKTLSRQFWGVASFLAPPPPPQPSDRSLSSQSDRSTSEPSDSDEVPDSSGIAGIKSDFAVIGGKFKSGITMLSNHKAVSEITKLASNFLPFGSGQEINEEGLIGNVVGVTEEVVAFARNISMHPETWMDFPFEDNDDDDDSDEFDMSDSQQEHALAVERLAPRLAALRMELCPGYMSEAWFWKIYFVLIHPRLSKEDALLLSTPQVMEARALLAQELKSRTKENPNQGSSQSSYFPGTLNSAREEPLSAVSNADYESGFRQKSTPEPPSITEAAEFEVEKHQVVSKEMQVVDKPVVGEGLMTKSKNSSASVSNVLDDKYEDDADDWLREETGETSGPSSTTIPLGNDEDVSFSDLEEEDDGDAHIRTKKTTYNSDSSTKDSREWVQLGRISDALAKDIHPNEGAGPDQVRSVSHDKKESNDWLNLDDIDV</sequence>
<dbReference type="PANTHER" id="PTHR31923">
    <property type="entry name" value="BSD DOMAIN-CONTAINING PROTEIN"/>
    <property type="match status" value="1"/>
</dbReference>
<evidence type="ECO:0000259" key="2">
    <source>
        <dbReference type="PROSITE" id="PS50858"/>
    </source>
</evidence>
<feature type="region of interest" description="Disordered" evidence="1">
    <location>
        <begin position="9"/>
        <end position="59"/>
    </location>
</feature>
<feature type="non-terminal residue" evidence="3">
    <location>
        <position position="492"/>
    </location>
</feature>
<dbReference type="PROSITE" id="PS50858">
    <property type="entry name" value="BSD"/>
    <property type="match status" value="1"/>
</dbReference>
<feature type="compositionally biased region" description="Polar residues" evidence="1">
    <location>
        <begin position="286"/>
        <end position="302"/>
    </location>
</feature>
<evidence type="ECO:0000313" key="3">
    <source>
        <dbReference type="EMBL" id="KAK6923939.1"/>
    </source>
</evidence>
<feature type="compositionally biased region" description="Low complexity" evidence="1">
    <location>
        <begin position="86"/>
        <end position="101"/>
    </location>
</feature>
<dbReference type="InterPro" id="IPR005607">
    <property type="entry name" value="BSD_dom"/>
</dbReference>
<organism evidence="3 4">
    <name type="scientific">Dillenia turbinata</name>
    <dbReference type="NCBI Taxonomy" id="194707"/>
    <lineage>
        <taxon>Eukaryota</taxon>
        <taxon>Viridiplantae</taxon>
        <taxon>Streptophyta</taxon>
        <taxon>Embryophyta</taxon>
        <taxon>Tracheophyta</taxon>
        <taxon>Spermatophyta</taxon>
        <taxon>Magnoliopsida</taxon>
        <taxon>eudicotyledons</taxon>
        <taxon>Gunneridae</taxon>
        <taxon>Pentapetalae</taxon>
        <taxon>Dilleniales</taxon>
        <taxon>Dilleniaceae</taxon>
        <taxon>Dillenia</taxon>
    </lineage>
</organism>
<dbReference type="Pfam" id="PF03909">
    <property type="entry name" value="BSD"/>
    <property type="match status" value="1"/>
</dbReference>
<feature type="compositionally biased region" description="Acidic residues" evidence="1">
    <location>
        <begin position="408"/>
        <end position="423"/>
    </location>
</feature>
<dbReference type="PANTHER" id="PTHR31923:SF4">
    <property type="entry name" value="BSD DOMAIN-CONTAINING PROTEIN"/>
    <property type="match status" value="1"/>
</dbReference>
<dbReference type="AlphaFoldDB" id="A0AAN8Z2D8"/>
<comment type="caution">
    <text evidence="3">The sequence shown here is derived from an EMBL/GenBank/DDBJ whole genome shotgun (WGS) entry which is preliminary data.</text>
</comment>
<dbReference type="SMART" id="SM00751">
    <property type="entry name" value="BSD"/>
    <property type="match status" value="1"/>
</dbReference>